<reference evidence="2" key="1">
    <citation type="journal article" date="2014" name="Nucleic Acids Res.">
        <title>The evolutionary dynamics of variant antigen genes in Babesia reveal a history of genomic innovation underlying host-parasite interaction.</title>
        <authorList>
            <person name="Jackson A.P."/>
            <person name="Otto T.D."/>
            <person name="Darby A."/>
            <person name="Ramaprasad A."/>
            <person name="Xia D."/>
            <person name="Echaide I.E."/>
            <person name="Farber M."/>
            <person name="Gahlot S."/>
            <person name="Gamble J."/>
            <person name="Gupta D."/>
            <person name="Gupta Y."/>
            <person name="Jackson L."/>
            <person name="Malandrin L."/>
            <person name="Malas T.B."/>
            <person name="Moussa E."/>
            <person name="Nair M."/>
            <person name="Reid A.J."/>
            <person name="Sanders M."/>
            <person name="Sharma J."/>
            <person name="Tracey A."/>
            <person name="Quail M.A."/>
            <person name="Weir W."/>
            <person name="Wastling J.M."/>
            <person name="Hall N."/>
            <person name="Willadsen P."/>
            <person name="Lingelbach K."/>
            <person name="Shiels B."/>
            <person name="Tait A."/>
            <person name="Berriman M."/>
            <person name="Allred D.R."/>
            <person name="Pain A."/>
        </authorList>
    </citation>
    <scope>NUCLEOTIDE SEQUENCE</scope>
    <source>
        <strain evidence="2">1802A</strain>
    </source>
</reference>
<reference evidence="2" key="2">
    <citation type="submission" date="2021-05" db="EMBL/GenBank/DDBJ databases">
        <authorList>
            <person name="Pain A."/>
        </authorList>
    </citation>
    <scope>NUCLEOTIDE SEQUENCE</scope>
    <source>
        <strain evidence="2">1802A</strain>
    </source>
</reference>
<dbReference type="AlphaFoldDB" id="A0AAD9G7Z9"/>
<keyword evidence="3" id="KW-1185">Reference proteome</keyword>
<keyword evidence="1" id="KW-0175">Coiled coil</keyword>
<comment type="caution">
    <text evidence="2">The sequence shown here is derived from an EMBL/GenBank/DDBJ whole genome shotgun (WGS) entry which is preliminary data.</text>
</comment>
<feature type="coiled-coil region" evidence="1">
    <location>
        <begin position="201"/>
        <end position="228"/>
    </location>
</feature>
<evidence type="ECO:0000313" key="3">
    <source>
        <dbReference type="Proteomes" id="UP001195914"/>
    </source>
</evidence>
<organism evidence="2 3">
    <name type="scientific">Babesia divergens</name>
    <dbReference type="NCBI Taxonomy" id="32595"/>
    <lineage>
        <taxon>Eukaryota</taxon>
        <taxon>Sar</taxon>
        <taxon>Alveolata</taxon>
        <taxon>Apicomplexa</taxon>
        <taxon>Aconoidasida</taxon>
        <taxon>Piroplasmida</taxon>
        <taxon>Babesiidae</taxon>
        <taxon>Babesia</taxon>
    </lineage>
</organism>
<dbReference type="Gene3D" id="1.10.287.1490">
    <property type="match status" value="1"/>
</dbReference>
<evidence type="ECO:0000256" key="1">
    <source>
        <dbReference type="SAM" id="Coils"/>
    </source>
</evidence>
<protein>
    <submittedName>
        <fullName evidence="2">Uncharacterized protein</fullName>
    </submittedName>
</protein>
<name>A0AAD9G7Z9_BABDI</name>
<feature type="coiled-coil region" evidence="1">
    <location>
        <begin position="59"/>
        <end position="86"/>
    </location>
</feature>
<dbReference type="Proteomes" id="UP001195914">
    <property type="component" value="Unassembled WGS sequence"/>
</dbReference>
<gene>
    <name evidence="2" type="ORF">X943_003842</name>
</gene>
<evidence type="ECO:0000313" key="2">
    <source>
        <dbReference type="EMBL" id="KAK1933480.1"/>
    </source>
</evidence>
<dbReference type="EMBL" id="JAHBMH010000073">
    <property type="protein sequence ID" value="KAK1933480.1"/>
    <property type="molecule type" value="Genomic_DNA"/>
</dbReference>
<sequence>MLLDQLFEDVERCFDDIDLCKRRLADVLGNTQGLCLRHGLLHAEIKQLRKEVVGAYLELNEKKCMRDAASDEMALLESKLDALEHSLLAKADTLARKELGLNDLKSKLGAILSSLRNNQRSSNIKLLQHYDVEETSFNLRETFIGLVNRIRNVHVSHWAEHIIWQQACLRGKSLIYDKNLKEIRHDIELKGSALTSVVCEMTSVRQELSECIDEVDLLERAKSLLERKLITAEYEQRERCKELVFIIRYTTIICRLEELTDATALCHCKLEEVTKSLEETQASINICALVLSNLENERSCHIRRRDSATLMASKLQDTLVSLVHRHCTFFQAELSNEVETLNKDLSLMDDEITRVSTDVKHVTVQRSLLERRVDDIRMRALDCEGLLSSISGLKSSMDTMKDTISGLLKQHTALTEEISQWTAKNATLKNDLDRHQMGLLDLQETKSSLASAMESEAVRSANISKEVEVLNKEITQSRIFLGDLSKQYELEQTERDSRLQELQQRHLDEYKEKLSVKICDIKSDLKRQRESVIQEKRETCSRSLEECAAILQSGFADLVKDHRRQLDGDALVIANLQEELRVIGLDVTN</sequence>
<proteinExistence type="predicted"/>
<accession>A0AAD9G7Z9</accession>